<feature type="transmembrane region" description="Helical" evidence="1">
    <location>
        <begin position="71"/>
        <end position="97"/>
    </location>
</feature>
<comment type="caution">
    <text evidence="2">The sequence shown here is derived from an EMBL/GenBank/DDBJ whole genome shotgun (WGS) entry which is preliminary data.</text>
</comment>
<name>A0A357VLQ2_9THEO</name>
<protein>
    <submittedName>
        <fullName evidence="2">Uncharacterized protein</fullName>
    </submittedName>
</protein>
<gene>
    <name evidence="2" type="ORF">DEA61_05680</name>
</gene>
<organism evidence="2 3">
    <name type="scientific">Caldanaerobacter subterraneus</name>
    <dbReference type="NCBI Taxonomy" id="911092"/>
    <lineage>
        <taxon>Bacteria</taxon>
        <taxon>Bacillati</taxon>
        <taxon>Bacillota</taxon>
        <taxon>Clostridia</taxon>
        <taxon>Thermoanaerobacterales</taxon>
        <taxon>Thermoanaerobacteraceae</taxon>
        <taxon>Caldanaerobacter</taxon>
    </lineage>
</organism>
<keyword evidence="1" id="KW-1133">Transmembrane helix</keyword>
<evidence type="ECO:0000256" key="1">
    <source>
        <dbReference type="SAM" id="Phobius"/>
    </source>
</evidence>
<evidence type="ECO:0000313" key="3">
    <source>
        <dbReference type="Proteomes" id="UP000264445"/>
    </source>
</evidence>
<keyword evidence="1" id="KW-0812">Transmembrane</keyword>
<reference evidence="2 3" key="1">
    <citation type="journal article" date="2018" name="Nat. Biotechnol.">
        <title>A standardized bacterial taxonomy based on genome phylogeny substantially revises the tree of life.</title>
        <authorList>
            <person name="Parks D.H."/>
            <person name="Chuvochina M."/>
            <person name="Waite D.W."/>
            <person name="Rinke C."/>
            <person name="Skarshewski A."/>
            <person name="Chaumeil P.A."/>
            <person name="Hugenholtz P."/>
        </authorList>
    </citation>
    <scope>NUCLEOTIDE SEQUENCE [LARGE SCALE GENOMIC DNA]</scope>
    <source>
        <strain evidence="2">UBA12544</strain>
    </source>
</reference>
<dbReference type="AlphaFoldDB" id="A0A357VLQ2"/>
<evidence type="ECO:0000313" key="2">
    <source>
        <dbReference type="EMBL" id="HBT49304.1"/>
    </source>
</evidence>
<dbReference type="EMBL" id="DOLB01000091">
    <property type="protein sequence ID" value="HBT49304.1"/>
    <property type="molecule type" value="Genomic_DNA"/>
</dbReference>
<feature type="transmembrane region" description="Helical" evidence="1">
    <location>
        <begin position="20"/>
        <end position="51"/>
    </location>
</feature>
<keyword evidence="1" id="KW-0472">Membrane</keyword>
<proteinExistence type="predicted"/>
<accession>A0A357VLQ2</accession>
<dbReference type="RefSeq" id="WP_278429038.1">
    <property type="nucleotide sequence ID" value="NZ_DOLB01000091.1"/>
</dbReference>
<dbReference type="Proteomes" id="UP000264445">
    <property type="component" value="Unassembled WGS sequence"/>
</dbReference>
<sequence>MGNNNFESRAKDSFKGLIGFFKSIGLIIFTLGVWSWIIGAFIWILGAFGWFLLAYVWRKNLFIPQAVYSTAFAFVLSLGWAVIIWIIMLVWAQYHYYRHYRKNKRKLKMPVFEAPILAWKELALESTDIEKIIREKCIHRETNESLFGSFASVKGKDYLTSFPSLIMKKNFCTPSGDVVISEGEEITPEVIKRIAEESLYWDFIHEISEYIPKEEESK</sequence>